<evidence type="ECO:0000313" key="2">
    <source>
        <dbReference type="EMBL" id="KFN49004.1"/>
    </source>
</evidence>
<dbReference type="STRING" id="1121013.GCA_000426365_00756"/>
<organism evidence="2 3">
    <name type="scientific">Arenimonas composti TR7-09 = DSM 18010</name>
    <dbReference type="NCBI Taxonomy" id="1121013"/>
    <lineage>
        <taxon>Bacteria</taxon>
        <taxon>Pseudomonadati</taxon>
        <taxon>Pseudomonadota</taxon>
        <taxon>Gammaproteobacteria</taxon>
        <taxon>Lysobacterales</taxon>
        <taxon>Lysobacteraceae</taxon>
        <taxon>Arenimonas</taxon>
    </lineage>
</organism>
<evidence type="ECO:0000313" key="3">
    <source>
        <dbReference type="Proteomes" id="UP000029391"/>
    </source>
</evidence>
<keyword evidence="1" id="KW-0812">Transmembrane</keyword>
<protein>
    <recommendedName>
        <fullName evidence="4">DUF4845 domain-containing protein</fullName>
    </recommendedName>
</protein>
<dbReference type="EMBL" id="AWXU01000044">
    <property type="protein sequence ID" value="KFN49004.1"/>
    <property type="molecule type" value="Genomic_DNA"/>
</dbReference>
<accession>A0A091BDY2</accession>
<keyword evidence="1" id="KW-0472">Membrane</keyword>
<dbReference type="RefSeq" id="WP_026816218.1">
    <property type="nucleotide sequence ID" value="NZ_AUFF01000001.1"/>
</dbReference>
<keyword evidence="3" id="KW-1185">Reference proteome</keyword>
<dbReference type="Proteomes" id="UP000029391">
    <property type="component" value="Unassembled WGS sequence"/>
</dbReference>
<sequence>MVRRQQGITLMSFVIVLIVVGFFAMIAMKLFPMYSEYHNLKGVMDEFAAQPNAARMSPSEVQTDLFRRFNIAYVTSVKKENIKIIREGSRAQLNIAYEVRVPMIGNLDAVGVFDRTVTLTGSGPGG</sequence>
<feature type="transmembrane region" description="Helical" evidence="1">
    <location>
        <begin position="6"/>
        <end position="31"/>
    </location>
</feature>
<dbReference type="eggNOG" id="COG4969">
    <property type="taxonomic scope" value="Bacteria"/>
</dbReference>
<dbReference type="InterPro" id="IPR032314">
    <property type="entry name" value="DUF4845"/>
</dbReference>
<evidence type="ECO:0000256" key="1">
    <source>
        <dbReference type="SAM" id="Phobius"/>
    </source>
</evidence>
<comment type="caution">
    <text evidence="2">The sequence shown here is derived from an EMBL/GenBank/DDBJ whole genome shotgun (WGS) entry which is preliminary data.</text>
</comment>
<dbReference type="Pfam" id="PF16137">
    <property type="entry name" value="DUF4845"/>
    <property type="match status" value="1"/>
</dbReference>
<dbReference type="AlphaFoldDB" id="A0A091BDY2"/>
<name>A0A091BDY2_9GAMM</name>
<dbReference type="OrthoDB" id="5734946at2"/>
<keyword evidence="1" id="KW-1133">Transmembrane helix</keyword>
<reference evidence="2 3" key="1">
    <citation type="submission" date="2013-09" db="EMBL/GenBank/DDBJ databases">
        <title>Genome sequencing of Arenimonas composti.</title>
        <authorList>
            <person name="Chen F."/>
            <person name="Wang G."/>
        </authorList>
    </citation>
    <scope>NUCLEOTIDE SEQUENCE [LARGE SCALE GENOMIC DNA]</scope>
    <source>
        <strain evidence="2 3">TR7-09</strain>
    </source>
</reference>
<proteinExistence type="predicted"/>
<gene>
    <name evidence="2" type="ORF">P873_12730</name>
</gene>
<evidence type="ECO:0008006" key="4">
    <source>
        <dbReference type="Google" id="ProtNLM"/>
    </source>
</evidence>